<dbReference type="HOGENOM" id="CLU_1390462_0_0_1"/>
<keyword evidence="3" id="KW-1185">Reference proteome</keyword>
<dbReference type="STRING" id="486041.B0DRG4"/>
<dbReference type="EMBL" id="DS547128">
    <property type="protein sequence ID" value="EDR02778.1"/>
    <property type="molecule type" value="Genomic_DNA"/>
</dbReference>
<gene>
    <name evidence="2" type="ORF">LACBIDRAFT_332064</name>
</gene>
<feature type="compositionally biased region" description="Pro residues" evidence="1">
    <location>
        <begin position="187"/>
        <end position="196"/>
    </location>
</feature>
<proteinExistence type="predicted"/>
<dbReference type="InParanoid" id="B0DRG4"/>
<protein>
    <submittedName>
        <fullName evidence="2">Predicted protein</fullName>
    </submittedName>
</protein>
<dbReference type="GeneID" id="6082218"/>
<dbReference type="OrthoDB" id="338816at2759"/>
<name>B0DRG4_LACBS</name>
<evidence type="ECO:0000313" key="2">
    <source>
        <dbReference type="EMBL" id="EDR02778.1"/>
    </source>
</evidence>
<dbReference type="RefSeq" id="XP_001886488.1">
    <property type="nucleotide sequence ID" value="XM_001886453.1"/>
</dbReference>
<dbReference type="AlphaFoldDB" id="B0DRG4"/>
<dbReference type="Proteomes" id="UP000001194">
    <property type="component" value="Unassembled WGS sequence"/>
</dbReference>
<evidence type="ECO:0000256" key="1">
    <source>
        <dbReference type="SAM" id="MobiDB-lite"/>
    </source>
</evidence>
<feature type="compositionally biased region" description="Low complexity" evidence="1">
    <location>
        <begin position="177"/>
        <end position="186"/>
    </location>
</feature>
<sequence length="196" mass="21176">MHSSWAKKASSLPSDRIKPSNAKSQQVSSKVKGKQPVREPPKSKEIWRLELLLDSVQNLVGKKDPKAGCFCLAREHPYVFPAALYSAPSIFHNTPVLPVSNPYGHTPSAARITKEIEDAERAAEEAKKAAGAFPVLSLSGPIPSFPSPSPSPVPTPPNNKPSSYKVMSLTQKKKNNKVVVSSYTSTPQPPPSSAER</sequence>
<feature type="region of interest" description="Disordered" evidence="1">
    <location>
        <begin position="1"/>
        <end position="42"/>
    </location>
</feature>
<accession>B0DRG4</accession>
<evidence type="ECO:0000313" key="3">
    <source>
        <dbReference type="Proteomes" id="UP000001194"/>
    </source>
</evidence>
<organism evidence="3">
    <name type="scientific">Laccaria bicolor (strain S238N-H82 / ATCC MYA-4686)</name>
    <name type="common">Bicoloured deceiver</name>
    <name type="synonym">Laccaria laccata var. bicolor</name>
    <dbReference type="NCBI Taxonomy" id="486041"/>
    <lineage>
        <taxon>Eukaryota</taxon>
        <taxon>Fungi</taxon>
        <taxon>Dikarya</taxon>
        <taxon>Basidiomycota</taxon>
        <taxon>Agaricomycotina</taxon>
        <taxon>Agaricomycetes</taxon>
        <taxon>Agaricomycetidae</taxon>
        <taxon>Agaricales</taxon>
        <taxon>Agaricineae</taxon>
        <taxon>Hydnangiaceae</taxon>
        <taxon>Laccaria</taxon>
    </lineage>
</organism>
<reference evidence="2 3" key="1">
    <citation type="journal article" date="2008" name="Nature">
        <title>The genome of Laccaria bicolor provides insights into mycorrhizal symbiosis.</title>
        <authorList>
            <person name="Martin F."/>
            <person name="Aerts A."/>
            <person name="Ahren D."/>
            <person name="Brun A."/>
            <person name="Danchin E.G.J."/>
            <person name="Duchaussoy F."/>
            <person name="Gibon J."/>
            <person name="Kohler A."/>
            <person name="Lindquist E."/>
            <person name="Pereda V."/>
            <person name="Salamov A."/>
            <person name="Shapiro H.J."/>
            <person name="Wuyts J."/>
            <person name="Blaudez D."/>
            <person name="Buee M."/>
            <person name="Brokstein P."/>
            <person name="Canbaeck B."/>
            <person name="Cohen D."/>
            <person name="Courty P.E."/>
            <person name="Coutinho P.M."/>
            <person name="Delaruelle C."/>
            <person name="Detter J.C."/>
            <person name="Deveau A."/>
            <person name="DiFazio S."/>
            <person name="Duplessis S."/>
            <person name="Fraissinet-Tachet L."/>
            <person name="Lucic E."/>
            <person name="Frey-Klett P."/>
            <person name="Fourrey C."/>
            <person name="Feussner I."/>
            <person name="Gay G."/>
            <person name="Grimwood J."/>
            <person name="Hoegger P.J."/>
            <person name="Jain P."/>
            <person name="Kilaru S."/>
            <person name="Labbe J."/>
            <person name="Lin Y.C."/>
            <person name="Legue V."/>
            <person name="Le Tacon F."/>
            <person name="Marmeisse R."/>
            <person name="Melayah D."/>
            <person name="Montanini B."/>
            <person name="Muratet M."/>
            <person name="Nehls U."/>
            <person name="Niculita-Hirzel H."/>
            <person name="Oudot-Le Secq M.P."/>
            <person name="Peter M."/>
            <person name="Quesneville H."/>
            <person name="Rajashekar B."/>
            <person name="Reich M."/>
            <person name="Rouhier N."/>
            <person name="Schmutz J."/>
            <person name="Yin T."/>
            <person name="Chalot M."/>
            <person name="Henrissat B."/>
            <person name="Kuees U."/>
            <person name="Lucas S."/>
            <person name="Van de Peer Y."/>
            <person name="Podila G.K."/>
            <person name="Polle A."/>
            <person name="Pukkila P.J."/>
            <person name="Richardson P.M."/>
            <person name="Rouze P."/>
            <person name="Sanders I.R."/>
            <person name="Stajich J.E."/>
            <person name="Tunlid A."/>
            <person name="Tuskan G."/>
            <person name="Grigoriev I.V."/>
        </authorList>
    </citation>
    <scope>NUCLEOTIDE SEQUENCE [LARGE SCALE GENOMIC DNA]</scope>
    <source>
        <strain evidence="3">S238N-H82 / ATCC MYA-4686</strain>
    </source>
</reference>
<dbReference type="KEGG" id="lbc:LACBIDRAFT_332064"/>
<feature type="region of interest" description="Disordered" evidence="1">
    <location>
        <begin position="144"/>
        <end position="196"/>
    </location>
</feature>
<feature type="compositionally biased region" description="Pro residues" evidence="1">
    <location>
        <begin position="144"/>
        <end position="159"/>
    </location>
</feature>